<dbReference type="RefSeq" id="WP_221572117.1">
    <property type="nucleotide sequence ID" value="NZ_JAIGNK010000001.1"/>
</dbReference>
<evidence type="ECO:0000313" key="2">
    <source>
        <dbReference type="Proteomes" id="UP000783253"/>
    </source>
</evidence>
<reference evidence="1 2" key="1">
    <citation type="submission" date="2021-08" db="EMBL/GenBank/DDBJ databases">
        <title>Comparative Genomics Analysis of the Genus Qipengyuania Reveals Extensive Genetic Diversity and Metabolic Versatility, Including the Description of Fifteen Novel Species.</title>
        <authorList>
            <person name="Liu Y."/>
        </authorList>
    </citation>
    <scope>NUCLEOTIDE SEQUENCE [LARGE SCALE GENOMIC DNA]</scope>
    <source>
        <strain evidence="1 2">1NDH17</strain>
    </source>
</reference>
<sequence>MQDYLGPENAIWDDGEWVSWTEINQQIAYKEWGAKYPNADRSLVPIFEDLLGTAEHYFHLTGQHLPLYGVIGELFAAITIGLKLNKLCAPGADGRLGNDHIEVKTITPFKKHDFVELNTKGNFNKVFVVKVSPDFELAWRMIERKRLPKAKNGKIRLEWSDLPETRSS</sequence>
<keyword evidence="2" id="KW-1185">Reference proteome</keyword>
<evidence type="ECO:0008006" key="3">
    <source>
        <dbReference type="Google" id="ProtNLM"/>
    </source>
</evidence>
<proteinExistence type="predicted"/>
<evidence type="ECO:0000313" key="1">
    <source>
        <dbReference type="EMBL" id="MBX7456670.1"/>
    </source>
</evidence>
<gene>
    <name evidence="1" type="ORF">K3152_00270</name>
</gene>
<name>A0ABS7IX85_9SPHN</name>
<protein>
    <recommendedName>
        <fullName evidence="3">VRR-NUC domain-containing protein</fullName>
    </recommendedName>
</protein>
<dbReference type="Proteomes" id="UP000783253">
    <property type="component" value="Unassembled WGS sequence"/>
</dbReference>
<organism evidence="1 2">
    <name type="scientific">Qipengyuania polymorpha</name>
    <dbReference type="NCBI Taxonomy" id="2867234"/>
    <lineage>
        <taxon>Bacteria</taxon>
        <taxon>Pseudomonadati</taxon>
        <taxon>Pseudomonadota</taxon>
        <taxon>Alphaproteobacteria</taxon>
        <taxon>Sphingomonadales</taxon>
        <taxon>Erythrobacteraceae</taxon>
        <taxon>Qipengyuania</taxon>
    </lineage>
</organism>
<dbReference type="EMBL" id="JAIGNK010000001">
    <property type="protein sequence ID" value="MBX7456670.1"/>
    <property type="molecule type" value="Genomic_DNA"/>
</dbReference>
<comment type="caution">
    <text evidence="1">The sequence shown here is derived from an EMBL/GenBank/DDBJ whole genome shotgun (WGS) entry which is preliminary data.</text>
</comment>
<accession>A0ABS7IX85</accession>